<dbReference type="Gene3D" id="2.60.120.10">
    <property type="entry name" value="Jelly Rolls"/>
    <property type="match status" value="1"/>
</dbReference>
<gene>
    <name evidence="2" type="ORF">ENS82_09315</name>
</gene>
<accession>A0A7C3HDS7</accession>
<dbReference type="PANTHER" id="PTHR33387">
    <property type="entry name" value="RMLC-LIKE JELLY ROLL FOLD PROTEIN"/>
    <property type="match status" value="1"/>
</dbReference>
<sequence length="166" mass="18952">MYNAQFWVKHLGLQPHLEGGFYRQTYVSNELIAQSHLPPRYNGQRAFSTAIYFLLEHPDFSAFHRLKSDEIWHFYAGASLTLWLISPQGALSFLFLGPDPSQGHHFQATVPAGYWFAASLDTPGTYALVGCTMAPGFEFADFELAQREELARQFPQHRSLIEQLTR</sequence>
<evidence type="ECO:0000313" key="2">
    <source>
        <dbReference type="EMBL" id="HFG20896.1"/>
    </source>
</evidence>
<proteinExistence type="predicted"/>
<organism evidence="2">
    <name type="scientific">Meiothermus ruber</name>
    <dbReference type="NCBI Taxonomy" id="277"/>
    <lineage>
        <taxon>Bacteria</taxon>
        <taxon>Thermotogati</taxon>
        <taxon>Deinococcota</taxon>
        <taxon>Deinococci</taxon>
        <taxon>Thermales</taxon>
        <taxon>Thermaceae</taxon>
        <taxon>Meiothermus</taxon>
    </lineage>
</organism>
<dbReference type="CDD" id="cd06121">
    <property type="entry name" value="cupin_YML079wp"/>
    <property type="match status" value="1"/>
</dbReference>
<dbReference type="PANTHER" id="PTHR33387:SF3">
    <property type="entry name" value="DUF985 DOMAIN-CONTAINING PROTEIN"/>
    <property type="match status" value="1"/>
</dbReference>
<dbReference type="InterPro" id="IPR009327">
    <property type="entry name" value="Cupin_DUF985"/>
</dbReference>
<dbReference type="RefSeq" id="WP_409658028.1">
    <property type="nucleotide sequence ID" value="NZ_JBKBUW010000054.1"/>
</dbReference>
<reference evidence="2" key="1">
    <citation type="journal article" date="2020" name="mSystems">
        <title>Genome- and Community-Level Interaction Insights into Carbon Utilization and Element Cycling Functions of Hydrothermarchaeota in Hydrothermal Sediment.</title>
        <authorList>
            <person name="Zhou Z."/>
            <person name="Liu Y."/>
            <person name="Xu W."/>
            <person name="Pan J."/>
            <person name="Luo Z.H."/>
            <person name="Li M."/>
        </authorList>
    </citation>
    <scope>NUCLEOTIDE SEQUENCE [LARGE SCALE GENOMIC DNA]</scope>
    <source>
        <strain evidence="2">SpSt-524</strain>
    </source>
</reference>
<dbReference type="AlphaFoldDB" id="A0A7C3HDS7"/>
<dbReference type="InterPro" id="IPR014710">
    <property type="entry name" value="RmlC-like_jellyroll"/>
</dbReference>
<dbReference type="InterPro" id="IPR011051">
    <property type="entry name" value="RmlC_Cupin_sf"/>
</dbReference>
<dbReference type="SUPFAM" id="SSF51182">
    <property type="entry name" value="RmlC-like cupins"/>
    <property type="match status" value="1"/>
</dbReference>
<evidence type="ECO:0000259" key="1">
    <source>
        <dbReference type="Pfam" id="PF06172"/>
    </source>
</evidence>
<dbReference type="Pfam" id="PF06172">
    <property type="entry name" value="Cupin_5"/>
    <property type="match status" value="1"/>
</dbReference>
<name>A0A7C3HDS7_MEIRU</name>
<dbReference type="EMBL" id="DSWI01000019">
    <property type="protein sequence ID" value="HFG20896.1"/>
    <property type="molecule type" value="Genomic_DNA"/>
</dbReference>
<feature type="domain" description="DUF985" evidence="1">
    <location>
        <begin position="6"/>
        <end position="145"/>
    </location>
</feature>
<dbReference type="InterPro" id="IPR039935">
    <property type="entry name" value="YML079W-like"/>
</dbReference>
<protein>
    <submittedName>
        <fullName evidence="2">Cupin domain-containing protein</fullName>
    </submittedName>
</protein>
<comment type="caution">
    <text evidence="2">The sequence shown here is derived from an EMBL/GenBank/DDBJ whole genome shotgun (WGS) entry which is preliminary data.</text>
</comment>